<comment type="caution">
    <text evidence="1">The sequence shown here is derived from an EMBL/GenBank/DDBJ whole genome shotgun (WGS) entry which is preliminary data.</text>
</comment>
<reference evidence="1 2" key="1">
    <citation type="submission" date="2018-08" db="EMBL/GenBank/DDBJ databases">
        <title>A genome reference for cultivated species of the human gut microbiota.</title>
        <authorList>
            <person name="Zou Y."/>
            <person name="Xue W."/>
            <person name="Luo G."/>
        </authorList>
    </citation>
    <scope>NUCLEOTIDE SEQUENCE [LARGE SCALE GENOMIC DNA]</scope>
    <source>
        <strain evidence="1 2">OM07-13</strain>
    </source>
</reference>
<proteinExistence type="predicted"/>
<sequence length="70" mass="8059">MESVRNGNTIIFNNFIVLKEADNFWGVYEKYPDNSYNIKAITSGTTCDNACKKAKLLQIGYDLAKEYSYY</sequence>
<dbReference type="Proteomes" id="UP000260758">
    <property type="component" value="Unassembled WGS sequence"/>
</dbReference>
<organism evidence="1 2">
    <name type="scientific">Agathobacter rectalis</name>
    <dbReference type="NCBI Taxonomy" id="39491"/>
    <lineage>
        <taxon>Bacteria</taxon>
        <taxon>Bacillati</taxon>
        <taxon>Bacillota</taxon>
        <taxon>Clostridia</taxon>
        <taxon>Lachnospirales</taxon>
        <taxon>Lachnospiraceae</taxon>
        <taxon>Agathobacter</taxon>
    </lineage>
</organism>
<protein>
    <submittedName>
        <fullName evidence="1">Uncharacterized protein</fullName>
    </submittedName>
</protein>
<accession>A0A3E4YM32</accession>
<dbReference type="AlphaFoldDB" id="A0A3E4YM32"/>
<dbReference type="RefSeq" id="WP_117718300.1">
    <property type="nucleotide sequence ID" value="NZ_QSTP01000001.1"/>
</dbReference>
<dbReference type="EMBL" id="QSTP01000001">
    <property type="protein sequence ID" value="RGM75541.1"/>
    <property type="molecule type" value="Genomic_DNA"/>
</dbReference>
<name>A0A3E4YM32_9FIRM</name>
<evidence type="ECO:0000313" key="1">
    <source>
        <dbReference type="EMBL" id="RGM75541.1"/>
    </source>
</evidence>
<evidence type="ECO:0000313" key="2">
    <source>
        <dbReference type="Proteomes" id="UP000260758"/>
    </source>
</evidence>
<gene>
    <name evidence="1" type="ORF">DXB99_03165</name>
</gene>